<evidence type="ECO:0000313" key="2">
    <source>
        <dbReference type="Proteomes" id="UP000324222"/>
    </source>
</evidence>
<name>A0A5B7G9K4_PORTR</name>
<accession>A0A5B7G9K4</accession>
<gene>
    <name evidence="1" type="ORF">E2C01_048054</name>
</gene>
<dbReference type="Proteomes" id="UP000324222">
    <property type="component" value="Unassembled WGS sequence"/>
</dbReference>
<keyword evidence="2" id="KW-1185">Reference proteome</keyword>
<organism evidence="1 2">
    <name type="scientific">Portunus trituberculatus</name>
    <name type="common">Swimming crab</name>
    <name type="synonym">Neptunus trituberculatus</name>
    <dbReference type="NCBI Taxonomy" id="210409"/>
    <lineage>
        <taxon>Eukaryota</taxon>
        <taxon>Metazoa</taxon>
        <taxon>Ecdysozoa</taxon>
        <taxon>Arthropoda</taxon>
        <taxon>Crustacea</taxon>
        <taxon>Multicrustacea</taxon>
        <taxon>Malacostraca</taxon>
        <taxon>Eumalacostraca</taxon>
        <taxon>Eucarida</taxon>
        <taxon>Decapoda</taxon>
        <taxon>Pleocyemata</taxon>
        <taxon>Brachyura</taxon>
        <taxon>Eubrachyura</taxon>
        <taxon>Portunoidea</taxon>
        <taxon>Portunidae</taxon>
        <taxon>Portuninae</taxon>
        <taxon>Portunus</taxon>
    </lineage>
</organism>
<sequence length="61" mass="6720">MCQCIAEVRACDDKYRPTSHTRISSSSTPGDTVTVRWMCPKPGVVFNTLPMLSVHPGDVHC</sequence>
<reference evidence="1 2" key="1">
    <citation type="submission" date="2019-05" db="EMBL/GenBank/DDBJ databases">
        <title>Another draft genome of Portunus trituberculatus and its Hox gene families provides insights of decapod evolution.</title>
        <authorList>
            <person name="Jeong J.-H."/>
            <person name="Song I."/>
            <person name="Kim S."/>
            <person name="Choi T."/>
            <person name="Kim D."/>
            <person name="Ryu S."/>
            <person name="Kim W."/>
        </authorList>
    </citation>
    <scope>NUCLEOTIDE SEQUENCE [LARGE SCALE GENOMIC DNA]</scope>
    <source>
        <tissue evidence="1">Muscle</tissue>
    </source>
</reference>
<evidence type="ECO:0000313" key="1">
    <source>
        <dbReference type="EMBL" id="MPC54147.1"/>
    </source>
</evidence>
<dbReference type="AlphaFoldDB" id="A0A5B7G9K4"/>
<proteinExistence type="predicted"/>
<protein>
    <submittedName>
        <fullName evidence="1">Uncharacterized protein</fullName>
    </submittedName>
</protein>
<comment type="caution">
    <text evidence="1">The sequence shown here is derived from an EMBL/GenBank/DDBJ whole genome shotgun (WGS) entry which is preliminary data.</text>
</comment>
<dbReference type="EMBL" id="VSRR010012149">
    <property type="protein sequence ID" value="MPC54147.1"/>
    <property type="molecule type" value="Genomic_DNA"/>
</dbReference>